<comment type="similarity">
    <text evidence="1">Belongs to the PspA/Vipp/IM30 family.</text>
</comment>
<feature type="compositionally biased region" description="Basic and acidic residues" evidence="2">
    <location>
        <begin position="228"/>
        <end position="237"/>
    </location>
</feature>
<dbReference type="InterPro" id="IPR007157">
    <property type="entry name" value="PspA_VIPP1"/>
</dbReference>
<dbReference type="Proteomes" id="UP000502136">
    <property type="component" value="Chromosome"/>
</dbReference>
<evidence type="ECO:0000313" key="4">
    <source>
        <dbReference type="Proteomes" id="UP000502136"/>
    </source>
</evidence>
<organism evidence="3 4">
    <name type="scientific">Paenibacillus albicereus</name>
    <dbReference type="NCBI Taxonomy" id="2726185"/>
    <lineage>
        <taxon>Bacteria</taxon>
        <taxon>Bacillati</taxon>
        <taxon>Bacillota</taxon>
        <taxon>Bacilli</taxon>
        <taxon>Bacillales</taxon>
        <taxon>Paenibacillaceae</taxon>
        <taxon>Paenibacillus</taxon>
    </lineage>
</organism>
<accession>A0A6H2GSZ9</accession>
<gene>
    <name evidence="3" type="ORF">HGI30_02390</name>
</gene>
<dbReference type="Pfam" id="PF04012">
    <property type="entry name" value="PspA_IM30"/>
    <property type="match status" value="1"/>
</dbReference>
<evidence type="ECO:0000313" key="3">
    <source>
        <dbReference type="EMBL" id="QJC50553.1"/>
    </source>
</evidence>
<feature type="region of interest" description="Disordered" evidence="2">
    <location>
        <begin position="145"/>
        <end position="168"/>
    </location>
</feature>
<feature type="region of interest" description="Disordered" evidence="2">
    <location>
        <begin position="188"/>
        <end position="237"/>
    </location>
</feature>
<proteinExistence type="inferred from homology"/>
<dbReference type="RefSeq" id="WP_168906230.1">
    <property type="nucleotide sequence ID" value="NZ_CP051428.1"/>
</dbReference>
<keyword evidence="4" id="KW-1185">Reference proteome</keyword>
<protein>
    <submittedName>
        <fullName evidence="3">PspA/IM30 family protein</fullName>
    </submittedName>
</protein>
<evidence type="ECO:0000256" key="2">
    <source>
        <dbReference type="SAM" id="MobiDB-lite"/>
    </source>
</evidence>
<evidence type="ECO:0000256" key="1">
    <source>
        <dbReference type="ARBA" id="ARBA00043985"/>
    </source>
</evidence>
<feature type="compositionally biased region" description="Low complexity" evidence="2">
    <location>
        <begin position="194"/>
        <end position="210"/>
    </location>
</feature>
<dbReference type="PANTHER" id="PTHR31088:SF6">
    <property type="entry name" value="PHAGE SHOCK PROTEIN A"/>
    <property type="match status" value="1"/>
</dbReference>
<dbReference type="PANTHER" id="PTHR31088">
    <property type="entry name" value="MEMBRANE-ASSOCIATED PROTEIN VIPP1, CHLOROPLASTIC"/>
    <property type="match status" value="1"/>
</dbReference>
<reference evidence="3 4" key="1">
    <citation type="submission" date="2020-04" db="EMBL/GenBank/DDBJ databases">
        <title>Novel Paenibacillus strain UniB2 isolated from commercial digestive syrup.</title>
        <authorList>
            <person name="Thorat V."/>
            <person name="Kirdat K."/>
            <person name="Tiwarekar B."/>
            <person name="Yadav A."/>
        </authorList>
    </citation>
    <scope>NUCLEOTIDE SEQUENCE [LARGE SCALE GENOMIC DNA]</scope>
    <source>
        <strain evidence="3 4">UniB2</strain>
    </source>
</reference>
<sequence length="237" mass="26769">MSVFDRILNLTKATANEMLNKLENPTLMMNQYIRNMEEEIDGMKTELQRQQAAARSYGSRLEEVTQLAQHNQAKAEEALRDGREAEARAALEAKLRYAEQEQEYRRLHEHAKHASAELEIRLDSAKEELQRLVQKRNDLSERIQKAEAAAERTAPSFSHGFEPGRASRGFDRIEEKVLQWEAQLGLSRDYKGPSAGSSSYGSGYETASSTPSAPQDNGRSAAIDEQLAELRRKMKGD</sequence>
<dbReference type="KEGG" id="palr:HGI30_02390"/>
<dbReference type="AlphaFoldDB" id="A0A6H2GSZ9"/>
<dbReference type="EMBL" id="CP051428">
    <property type="protein sequence ID" value="QJC50553.1"/>
    <property type="molecule type" value="Genomic_DNA"/>
</dbReference>
<name>A0A6H2GSZ9_9BACL</name>